<gene>
    <name evidence="1" type="ORF">CITCOLO1_LOCUS7971</name>
</gene>
<protein>
    <submittedName>
        <fullName evidence="1">Uncharacterized protein</fullName>
    </submittedName>
</protein>
<proteinExistence type="predicted"/>
<dbReference type="EMBL" id="OZ021736">
    <property type="protein sequence ID" value="CAK9316124.1"/>
    <property type="molecule type" value="Genomic_DNA"/>
</dbReference>
<evidence type="ECO:0000313" key="2">
    <source>
        <dbReference type="Proteomes" id="UP001642487"/>
    </source>
</evidence>
<accession>A0ABP0Y6U9</accession>
<dbReference type="Proteomes" id="UP001642487">
    <property type="component" value="Chromosome 2"/>
</dbReference>
<evidence type="ECO:0000313" key="1">
    <source>
        <dbReference type="EMBL" id="CAK9316124.1"/>
    </source>
</evidence>
<sequence length="155" mass="18070">MRLEKWSLLVILFNEEIAQPWSIGAGIAYDHRKKKWKHRKFQAKWTVQTRNSEDFYGSNGDVSFEDLHLAHCCQDGPKKKRTLVDAPPSGSVSISNLVMPTFNHQTLNSIRKRRAVEVYDRQFKSGCWRLQKIPHRRRKISNNVDDEAAFPFKSA</sequence>
<keyword evidence="2" id="KW-1185">Reference proteome</keyword>
<reference evidence="1 2" key="1">
    <citation type="submission" date="2024-03" db="EMBL/GenBank/DDBJ databases">
        <authorList>
            <person name="Gkanogiannis A."/>
            <person name="Becerra Lopez-Lavalle L."/>
        </authorList>
    </citation>
    <scope>NUCLEOTIDE SEQUENCE [LARGE SCALE GENOMIC DNA]</scope>
</reference>
<name>A0ABP0Y6U9_9ROSI</name>
<organism evidence="1 2">
    <name type="scientific">Citrullus colocynthis</name>
    <name type="common">colocynth</name>
    <dbReference type="NCBI Taxonomy" id="252529"/>
    <lineage>
        <taxon>Eukaryota</taxon>
        <taxon>Viridiplantae</taxon>
        <taxon>Streptophyta</taxon>
        <taxon>Embryophyta</taxon>
        <taxon>Tracheophyta</taxon>
        <taxon>Spermatophyta</taxon>
        <taxon>Magnoliopsida</taxon>
        <taxon>eudicotyledons</taxon>
        <taxon>Gunneridae</taxon>
        <taxon>Pentapetalae</taxon>
        <taxon>rosids</taxon>
        <taxon>fabids</taxon>
        <taxon>Cucurbitales</taxon>
        <taxon>Cucurbitaceae</taxon>
        <taxon>Benincaseae</taxon>
        <taxon>Citrullus</taxon>
    </lineage>
</organism>